<evidence type="ECO:0000313" key="3">
    <source>
        <dbReference type="Proteomes" id="UP000553632"/>
    </source>
</evidence>
<dbReference type="EMBL" id="JABANO010021703">
    <property type="protein sequence ID" value="KAF4726380.1"/>
    <property type="molecule type" value="Genomic_DNA"/>
</dbReference>
<comment type="caution">
    <text evidence="2">The sequence shown here is derived from an EMBL/GenBank/DDBJ whole genome shotgun (WGS) entry which is preliminary data.</text>
</comment>
<feature type="non-terminal residue" evidence="2">
    <location>
        <position position="1"/>
    </location>
</feature>
<protein>
    <submittedName>
        <fullName evidence="2">Uncharacterized protein</fullName>
    </submittedName>
</protein>
<name>A0A7J6TB21_PEROL</name>
<evidence type="ECO:0000313" key="2">
    <source>
        <dbReference type="EMBL" id="KAF4742494.1"/>
    </source>
</evidence>
<gene>
    <name evidence="2" type="ORF">FOZ62_002150</name>
    <name evidence="1" type="ORF">FOZ63_013138</name>
</gene>
<reference evidence="3 4" key="1">
    <citation type="submission" date="2020-04" db="EMBL/GenBank/DDBJ databases">
        <title>Perkinsus olseni comparative genomics.</title>
        <authorList>
            <person name="Bogema D.R."/>
        </authorList>
    </citation>
    <scope>NUCLEOTIDE SEQUENCE [LARGE SCALE GENOMIC DNA]</scope>
    <source>
        <strain evidence="2">ATCC PRA-205</strain>
        <strain evidence="1 3">ATCC PRA-207</strain>
    </source>
</reference>
<organism evidence="2 4">
    <name type="scientific">Perkinsus olseni</name>
    <name type="common">Perkinsus atlanticus</name>
    <dbReference type="NCBI Taxonomy" id="32597"/>
    <lineage>
        <taxon>Eukaryota</taxon>
        <taxon>Sar</taxon>
        <taxon>Alveolata</taxon>
        <taxon>Perkinsozoa</taxon>
        <taxon>Perkinsea</taxon>
        <taxon>Perkinsida</taxon>
        <taxon>Perkinsidae</taxon>
        <taxon>Perkinsus</taxon>
    </lineage>
</organism>
<accession>A0A7J6TB21</accession>
<evidence type="ECO:0000313" key="1">
    <source>
        <dbReference type="EMBL" id="KAF4726380.1"/>
    </source>
</evidence>
<evidence type="ECO:0000313" key="4">
    <source>
        <dbReference type="Proteomes" id="UP000574390"/>
    </source>
</evidence>
<dbReference type="Proteomes" id="UP000553632">
    <property type="component" value="Unassembled WGS sequence"/>
</dbReference>
<keyword evidence="3" id="KW-1185">Reference proteome</keyword>
<dbReference type="AlphaFoldDB" id="A0A7J6TB21"/>
<sequence length="153" mass="17167">GFLLTSPDSAEILVNGAQVEVWRYTEPVVPGDFKITSSDSKEQCDGADFEVNASPGFDGVSPSAIFQCTPRKGAGVSQFFYAGLRQDEPGRPYYVVVESRPRFVQWMRDACGTCFDIRDNDMERIGFEYDTFAPSLVANVGGKRMYFEWQAFR</sequence>
<proteinExistence type="predicted"/>
<dbReference type="Proteomes" id="UP000574390">
    <property type="component" value="Unassembled WGS sequence"/>
</dbReference>
<dbReference type="EMBL" id="JABANM010008511">
    <property type="protein sequence ID" value="KAF4742494.1"/>
    <property type="molecule type" value="Genomic_DNA"/>
</dbReference>